<name>A0A2S8A8U8_9FLAO</name>
<dbReference type="SUPFAM" id="SSF51004">
    <property type="entry name" value="C-terminal (heme d1) domain of cytochrome cd1-nitrite reductase"/>
    <property type="match status" value="1"/>
</dbReference>
<gene>
    <name evidence="3" type="ORF">C4S77_09100</name>
</gene>
<dbReference type="GO" id="GO:0005829">
    <property type="term" value="C:cytosol"/>
    <property type="evidence" value="ECO:0007669"/>
    <property type="project" value="TreeGrafter"/>
</dbReference>
<evidence type="ECO:0000313" key="3">
    <source>
        <dbReference type="EMBL" id="PQL91004.1"/>
    </source>
</evidence>
<keyword evidence="2" id="KW-0119">Carbohydrate metabolism</keyword>
<dbReference type="InterPro" id="IPR011048">
    <property type="entry name" value="Haem_d1_sf"/>
</dbReference>
<keyword evidence="4" id="KW-1185">Reference proteome</keyword>
<evidence type="ECO:0000256" key="2">
    <source>
        <dbReference type="ARBA" id="ARBA00022526"/>
    </source>
</evidence>
<dbReference type="GO" id="GO:0006006">
    <property type="term" value="P:glucose metabolic process"/>
    <property type="evidence" value="ECO:0007669"/>
    <property type="project" value="UniProtKB-KW"/>
</dbReference>
<reference evidence="3 4" key="1">
    <citation type="submission" date="2018-02" db="EMBL/GenBank/DDBJ databases">
        <title>Genome sequences of Apibacter spp., gut symbionts of Asian honey bees.</title>
        <authorList>
            <person name="Kwong W.K."/>
            <person name="Steele M.I."/>
            <person name="Moran N.A."/>
        </authorList>
    </citation>
    <scope>NUCLEOTIDE SEQUENCE [LARGE SCALE GENOMIC DNA]</scope>
    <source>
        <strain evidence="4">wkB301</strain>
    </source>
</reference>
<dbReference type="InterPro" id="IPR050282">
    <property type="entry name" value="Cycloisomerase_2"/>
</dbReference>
<proteinExistence type="inferred from homology"/>
<dbReference type="Proteomes" id="UP000238042">
    <property type="component" value="Unassembled WGS sequence"/>
</dbReference>
<sequence length="351" mass="39622">MEIFLIVGTYTQGDSDGIYVYKFESETGNTSFITNVKVNNPSYLVVNHHGDHIYSVSENEDNTNSTVNAFSFNKKNGKITLQNSQLVFGAAPCYINIGKNDRYIITANYIGGSISVFKTNNDGSLLPILQQVVFSGSSLHDTRQNQSHLHCVVFSPDYKYLYATDLGSDRIYKFNVNYNDENNFLSFGKPSYFEISPGSGPRHLVFNPNKKFAYLINELAGTIIVFKYENGNLEEIQTTVSDRYKAEGSADIHIHPNGKFLYASNRLKKDGISIFKINESDGKLTRIDYERTNIHPRNFIISPNGKFLLVANLDSDTIQIFHINQETGLLKDTHQNILLDMPVCLKFIYPG</sequence>
<evidence type="ECO:0000313" key="4">
    <source>
        <dbReference type="Proteomes" id="UP000238042"/>
    </source>
</evidence>
<dbReference type="InterPro" id="IPR015943">
    <property type="entry name" value="WD40/YVTN_repeat-like_dom_sf"/>
</dbReference>
<dbReference type="EMBL" id="PSZM01000043">
    <property type="protein sequence ID" value="PQL91004.1"/>
    <property type="molecule type" value="Genomic_DNA"/>
</dbReference>
<dbReference type="AlphaFoldDB" id="A0A2S8A8U8"/>
<dbReference type="PANTHER" id="PTHR30344:SF1">
    <property type="entry name" value="6-PHOSPHOGLUCONOLACTONASE"/>
    <property type="match status" value="1"/>
</dbReference>
<dbReference type="FunFam" id="2.130.10.10:FF:000306">
    <property type="entry name" value="3-carboxymuconate cyclase"/>
    <property type="match status" value="1"/>
</dbReference>
<comment type="caution">
    <text evidence="3">The sequence shown here is derived from an EMBL/GenBank/DDBJ whole genome shotgun (WGS) entry which is preliminary data.</text>
</comment>
<dbReference type="InterPro" id="IPR019405">
    <property type="entry name" value="Lactonase_7-beta_prop"/>
</dbReference>
<dbReference type="GO" id="GO:0017057">
    <property type="term" value="F:6-phosphogluconolactonase activity"/>
    <property type="evidence" value="ECO:0007669"/>
    <property type="project" value="TreeGrafter"/>
</dbReference>
<organism evidence="3 4">
    <name type="scientific">Apibacter adventoris</name>
    <dbReference type="NCBI Taxonomy" id="1679466"/>
    <lineage>
        <taxon>Bacteria</taxon>
        <taxon>Pseudomonadati</taxon>
        <taxon>Bacteroidota</taxon>
        <taxon>Flavobacteriia</taxon>
        <taxon>Flavobacteriales</taxon>
        <taxon>Weeksellaceae</taxon>
        <taxon>Apibacter</taxon>
    </lineage>
</organism>
<keyword evidence="2" id="KW-0313">Glucose metabolism</keyword>
<evidence type="ECO:0000256" key="1">
    <source>
        <dbReference type="ARBA" id="ARBA00005564"/>
    </source>
</evidence>
<dbReference type="Pfam" id="PF10282">
    <property type="entry name" value="Lactonase"/>
    <property type="match status" value="1"/>
</dbReference>
<accession>A0A2S8A8U8</accession>
<comment type="similarity">
    <text evidence="1">Belongs to the cycloisomerase 2 family.</text>
</comment>
<dbReference type="PANTHER" id="PTHR30344">
    <property type="entry name" value="6-PHOSPHOGLUCONOLACTONASE-RELATED"/>
    <property type="match status" value="1"/>
</dbReference>
<dbReference type="OrthoDB" id="9790815at2"/>
<dbReference type="Gene3D" id="2.130.10.10">
    <property type="entry name" value="YVTN repeat-like/Quinoprotein amine dehydrogenase"/>
    <property type="match status" value="1"/>
</dbReference>
<protein>
    <submittedName>
        <fullName evidence="3">6-phosphogluconolactonase</fullName>
    </submittedName>
</protein>
<dbReference type="RefSeq" id="WP_105247275.1">
    <property type="nucleotide sequence ID" value="NZ_PSZM01000043.1"/>
</dbReference>